<dbReference type="EMBL" id="CAJOBA010087661">
    <property type="protein sequence ID" value="CAF4470526.1"/>
    <property type="molecule type" value="Genomic_DNA"/>
</dbReference>
<organism evidence="1 3">
    <name type="scientific">Didymodactylos carnosus</name>
    <dbReference type="NCBI Taxonomy" id="1234261"/>
    <lineage>
        <taxon>Eukaryota</taxon>
        <taxon>Metazoa</taxon>
        <taxon>Spiralia</taxon>
        <taxon>Gnathifera</taxon>
        <taxon>Rotifera</taxon>
        <taxon>Eurotatoria</taxon>
        <taxon>Bdelloidea</taxon>
        <taxon>Philodinida</taxon>
        <taxon>Philodinidae</taxon>
        <taxon>Didymodactylos</taxon>
    </lineage>
</organism>
<name>A0A8S2G6W1_9BILA</name>
<evidence type="ECO:0000313" key="2">
    <source>
        <dbReference type="EMBL" id="CAF4470526.1"/>
    </source>
</evidence>
<gene>
    <name evidence="1" type="ORF">OVA965_LOCUS44096</name>
    <name evidence="2" type="ORF">TMI583_LOCUS46674</name>
</gene>
<feature type="non-terminal residue" evidence="1">
    <location>
        <position position="47"/>
    </location>
</feature>
<evidence type="ECO:0000313" key="3">
    <source>
        <dbReference type="Proteomes" id="UP000677228"/>
    </source>
</evidence>
<dbReference type="AlphaFoldDB" id="A0A8S2G6W1"/>
<evidence type="ECO:0000313" key="1">
    <source>
        <dbReference type="EMBL" id="CAF1637580.1"/>
    </source>
</evidence>
<sequence>MDPFTTLQMAFEQRNRTLSNSSNDDIDSIDRRKVARYREKVNVEYDN</sequence>
<dbReference type="Proteomes" id="UP000677228">
    <property type="component" value="Unassembled WGS sequence"/>
</dbReference>
<protein>
    <submittedName>
        <fullName evidence="1">Uncharacterized protein</fullName>
    </submittedName>
</protein>
<proteinExistence type="predicted"/>
<accession>A0A8S2G6W1</accession>
<comment type="caution">
    <text evidence="1">The sequence shown here is derived from an EMBL/GenBank/DDBJ whole genome shotgun (WGS) entry which is preliminary data.</text>
</comment>
<dbReference type="EMBL" id="CAJNOK010061212">
    <property type="protein sequence ID" value="CAF1637580.1"/>
    <property type="molecule type" value="Genomic_DNA"/>
</dbReference>
<dbReference type="Proteomes" id="UP000682733">
    <property type="component" value="Unassembled WGS sequence"/>
</dbReference>
<reference evidence="1" key="1">
    <citation type="submission" date="2021-02" db="EMBL/GenBank/DDBJ databases">
        <authorList>
            <person name="Nowell W R."/>
        </authorList>
    </citation>
    <scope>NUCLEOTIDE SEQUENCE</scope>
</reference>